<organism evidence="10 11">
    <name type="scientific">Mycetocola tolaasinivorans</name>
    <dbReference type="NCBI Taxonomy" id="76635"/>
    <lineage>
        <taxon>Bacteria</taxon>
        <taxon>Bacillati</taxon>
        <taxon>Actinomycetota</taxon>
        <taxon>Actinomycetes</taxon>
        <taxon>Micrococcales</taxon>
        <taxon>Microbacteriaceae</taxon>
        <taxon>Mycetocola</taxon>
    </lineage>
</organism>
<dbReference type="InterPro" id="IPR045621">
    <property type="entry name" value="BPD_transp_1_N"/>
</dbReference>
<evidence type="ECO:0000256" key="3">
    <source>
        <dbReference type="ARBA" id="ARBA00022475"/>
    </source>
</evidence>
<feature type="transmembrane region" description="Helical" evidence="7">
    <location>
        <begin position="207"/>
        <end position="235"/>
    </location>
</feature>
<dbReference type="PROSITE" id="PS50928">
    <property type="entry name" value="ABC_TM1"/>
    <property type="match status" value="1"/>
</dbReference>
<dbReference type="Pfam" id="PF00528">
    <property type="entry name" value="BPD_transp_1"/>
    <property type="match status" value="1"/>
</dbReference>
<feature type="domain" description="ABC transmembrane type-1" evidence="9">
    <location>
        <begin position="169"/>
        <end position="369"/>
    </location>
</feature>
<protein>
    <submittedName>
        <fullName evidence="10">ABC transporter permease</fullName>
    </submittedName>
</protein>
<evidence type="ECO:0000256" key="4">
    <source>
        <dbReference type="ARBA" id="ARBA00022692"/>
    </source>
</evidence>
<feature type="transmembrane region" description="Helical" evidence="7">
    <location>
        <begin position="300"/>
        <end position="322"/>
    </location>
</feature>
<evidence type="ECO:0000256" key="6">
    <source>
        <dbReference type="ARBA" id="ARBA00023136"/>
    </source>
</evidence>
<evidence type="ECO:0000256" key="8">
    <source>
        <dbReference type="SAM" id="MobiDB-lite"/>
    </source>
</evidence>
<comment type="subcellular location">
    <subcellularLocation>
        <location evidence="1 7">Cell membrane</location>
        <topology evidence="1 7">Multi-pass membrane protein</topology>
    </subcellularLocation>
</comment>
<dbReference type="AlphaFoldDB" id="A0A3L7A470"/>
<keyword evidence="5 7" id="KW-1133">Transmembrane helix</keyword>
<evidence type="ECO:0000313" key="10">
    <source>
        <dbReference type="EMBL" id="RLP74082.1"/>
    </source>
</evidence>
<comment type="similarity">
    <text evidence="7">Belongs to the binding-protein-dependent transport system permease family.</text>
</comment>
<dbReference type="Pfam" id="PF19300">
    <property type="entry name" value="BPD_transp_1_N"/>
    <property type="match status" value="1"/>
</dbReference>
<dbReference type="RefSeq" id="WP_121649469.1">
    <property type="nucleotide sequence ID" value="NZ_RCUX01000012.1"/>
</dbReference>
<accession>A0A3L7A470</accession>
<evidence type="ECO:0000313" key="11">
    <source>
        <dbReference type="Proteomes" id="UP000272503"/>
    </source>
</evidence>
<dbReference type="EMBL" id="RCUX01000012">
    <property type="protein sequence ID" value="RLP74082.1"/>
    <property type="molecule type" value="Genomic_DNA"/>
</dbReference>
<keyword evidence="2 7" id="KW-0813">Transport</keyword>
<keyword evidence="3" id="KW-1003">Cell membrane</keyword>
<feature type="transmembrane region" description="Helical" evidence="7">
    <location>
        <begin position="346"/>
        <end position="369"/>
    </location>
</feature>
<dbReference type="SUPFAM" id="SSF161098">
    <property type="entry name" value="MetI-like"/>
    <property type="match status" value="1"/>
</dbReference>
<dbReference type="CDD" id="cd06261">
    <property type="entry name" value="TM_PBP2"/>
    <property type="match status" value="1"/>
</dbReference>
<feature type="compositionally biased region" description="Low complexity" evidence="8">
    <location>
        <begin position="24"/>
        <end position="50"/>
    </location>
</feature>
<evidence type="ECO:0000256" key="5">
    <source>
        <dbReference type="ARBA" id="ARBA00022989"/>
    </source>
</evidence>
<evidence type="ECO:0000256" key="1">
    <source>
        <dbReference type="ARBA" id="ARBA00004651"/>
    </source>
</evidence>
<comment type="caution">
    <text evidence="10">The sequence shown here is derived from an EMBL/GenBank/DDBJ whole genome shotgun (WGS) entry which is preliminary data.</text>
</comment>
<feature type="transmembrane region" description="Helical" evidence="7">
    <location>
        <begin position="71"/>
        <end position="97"/>
    </location>
</feature>
<reference evidence="10 11" key="1">
    <citation type="submission" date="2018-10" db="EMBL/GenBank/DDBJ databases">
        <authorList>
            <person name="Li J."/>
        </authorList>
    </citation>
    <scope>NUCLEOTIDE SEQUENCE [LARGE SCALE GENOMIC DNA]</scope>
    <source>
        <strain evidence="10 11">IF 016277</strain>
    </source>
</reference>
<gene>
    <name evidence="10" type="ORF">D9V32_13625</name>
</gene>
<dbReference type="GO" id="GO:0071916">
    <property type="term" value="F:dipeptide transmembrane transporter activity"/>
    <property type="evidence" value="ECO:0007669"/>
    <property type="project" value="TreeGrafter"/>
</dbReference>
<dbReference type="Proteomes" id="UP000272503">
    <property type="component" value="Unassembled WGS sequence"/>
</dbReference>
<proteinExistence type="inferred from homology"/>
<sequence length="381" mass="39848">MTQSSPPRASGSEAVPAGTETSVPAFAAPASEPAHASEPADAAPPAAAALPSPPAADPRARADRRDDTRAFLTFLALRILAGLGVVLVAVSLGFFLLRLVPGADSVQTLIGANGRALTNEQIAAVRADLGLDHSLIVQYGIYLGKLVTGDLGTSYLQRQPVSLILGPQILSTLQLAGTALGFAWILATVSTLLTAGRRRLIETPGRVVEIIAASLPQFWLGLMLLLVFAIGWHWFPVSGGTGFSGIVLPALTLAIPLAGLIGQLTRESFTEALDQPFVLSARARGLSDLSVRFRHALRHALIPALAFSGQSIGWLLGGTLVVEEIFARPGIGRVIFAAVNSRDLPLVLGVVIVVAVGYVLVSIIVDILYRIIDPRIGVNGA</sequence>
<feature type="transmembrane region" description="Helical" evidence="7">
    <location>
        <begin position="175"/>
        <end position="195"/>
    </location>
</feature>
<evidence type="ECO:0000259" key="9">
    <source>
        <dbReference type="PROSITE" id="PS50928"/>
    </source>
</evidence>
<name>A0A3L7A470_9MICO</name>
<feature type="transmembrane region" description="Helical" evidence="7">
    <location>
        <begin position="241"/>
        <end position="261"/>
    </location>
</feature>
<feature type="region of interest" description="Disordered" evidence="8">
    <location>
        <begin position="1"/>
        <end position="63"/>
    </location>
</feature>
<keyword evidence="6 7" id="KW-0472">Membrane</keyword>
<evidence type="ECO:0000256" key="7">
    <source>
        <dbReference type="RuleBase" id="RU363032"/>
    </source>
</evidence>
<dbReference type="Gene3D" id="1.10.3720.10">
    <property type="entry name" value="MetI-like"/>
    <property type="match status" value="1"/>
</dbReference>
<dbReference type="InterPro" id="IPR000515">
    <property type="entry name" value="MetI-like"/>
</dbReference>
<dbReference type="OrthoDB" id="9778910at2"/>
<keyword evidence="11" id="KW-1185">Reference proteome</keyword>
<dbReference type="PANTHER" id="PTHR43163">
    <property type="entry name" value="DIPEPTIDE TRANSPORT SYSTEM PERMEASE PROTEIN DPPB-RELATED"/>
    <property type="match status" value="1"/>
</dbReference>
<dbReference type="InterPro" id="IPR035906">
    <property type="entry name" value="MetI-like_sf"/>
</dbReference>
<dbReference type="GO" id="GO:0005886">
    <property type="term" value="C:plasma membrane"/>
    <property type="evidence" value="ECO:0007669"/>
    <property type="project" value="UniProtKB-SubCell"/>
</dbReference>
<keyword evidence="4 7" id="KW-0812">Transmembrane</keyword>
<dbReference type="PANTHER" id="PTHR43163:SF6">
    <property type="entry name" value="DIPEPTIDE TRANSPORT SYSTEM PERMEASE PROTEIN DPPB-RELATED"/>
    <property type="match status" value="1"/>
</dbReference>
<evidence type="ECO:0000256" key="2">
    <source>
        <dbReference type="ARBA" id="ARBA00022448"/>
    </source>
</evidence>